<accession>A0ACD5YS94</accession>
<keyword evidence="2" id="KW-1185">Reference proteome</keyword>
<reference evidence="1" key="1">
    <citation type="submission" date="2021-05" db="EMBL/GenBank/DDBJ databases">
        <authorList>
            <person name="Scholz U."/>
            <person name="Mascher M."/>
            <person name="Fiebig A."/>
        </authorList>
    </citation>
    <scope>NUCLEOTIDE SEQUENCE [LARGE SCALE GENOMIC DNA]</scope>
</reference>
<organism evidence="1 2">
    <name type="scientific">Avena sativa</name>
    <name type="common">Oat</name>
    <dbReference type="NCBI Taxonomy" id="4498"/>
    <lineage>
        <taxon>Eukaryota</taxon>
        <taxon>Viridiplantae</taxon>
        <taxon>Streptophyta</taxon>
        <taxon>Embryophyta</taxon>
        <taxon>Tracheophyta</taxon>
        <taxon>Spermatophyta</taxon>
        <taxon>Magnoliopsida</taxon>
        <taxon>Liliopsida</taxon>
        <taxon>Poales</taxon>
        <taxon>Poaceae</taxon>
        <taxon>BOP clade</taxon>
        <taxon>Pooideae</taxon>
        <taxon>Poodae</taxon>
        <taxon>Poeae</taxon>
        <taxon>Poeae Chloroplast Group 1 (Aveneae type)</taxon>
        <taxon>Aveninae</taxon>
        <taxon>Avena</taxon>
    </lineage>
</organism>
<name>A0ACD5YS94_AVESA</name>
<reference evidence="1" key="2">
    <citation type="submission" date="2025-09" db="UniProtKB">
        <authorList>
            <consortium name="EnsemblPlants"/>
        </authorList>
    </citation>
    <scope>IDENTIFICATION</scope>
</reference>
<evidence type="ECO:0000313" key="1">
    <source>
        <dbReference type="EnsemblPlants" id="AVESA.00010b.r2.6AG1030220.1.CDS"/>
    </source>
</evidence>
<protein>
    <submittedName>
        <fullName evidence="1">Uncharacterized protein</fullName>
    </submittedName>
</protein>
<sequence>MRTKHLIPNHTAGLTYANAYAARGDHHGDGGGAAAVDPFEGFPDAVLGLIVSKLPFRSAVAASAISRRWRAVLPAAPALDLDFAAAFPAASRRRTAFAAAATAALAGGSQHPLRRLRLALDGFFDQFFAASAAGHVNSWLAAAAARGVQRLEVHLPRSRLAVLPPSLLACTDLTSLTIRLDRYAHPLPSLGHLTGLSRLHLHSVPLDGCHDFFQDLFSHCTQLSCLILEQCHIGAIRFAGTPRLCSLDIANCSWTQHSCITISETPALRTVRYSGEMANRHIITDADSLDQVVLAIEKPQVKLQEHNLRELLALVGNVRSLVLSPWCIEQFARPEEWSKVRLDKVRRLACIIERREEGALSIAPLLTSCPSVQELSVSVVPSQSKRRRCSDDEVRYGVIGGRGAMLRNLRAIRMEYIDESKSGLELVKLLLKNAQMLETMTIVPSMDGLEQAKFRRRVLKFRKASRNASIQFCASA</sequence>
<dbReference type="Proteomes" id="UP001732700">
    <property type="component" value="Chromosome 6A"/>
</dbReference>
<evidence type="ECO:0000313" key="2">
    <source>
        <dbReference type="Proteomes" id="UP001732700"/>
    </source>
</evidence>
<proteinExistence type="predicted"/>
<dbReference type="EnsemblPlants" id="AVESA.00010b.r2.6AG1030220.1">
    <property type="protein sequence ID" value="AVESA.00010b.r2.6AG1030220.1.CDS"/>
    <property type="gene ID" value="AVESA.00010b.r2.6AG1030220"/>
</dbReference>